<reference evidence="3" key="1">
    <citation type="journal article" date="2021" name="Nat. Commun.">
        <title>Genetic determinants of endophytism in the Arabidopsis root mycobiome.</title>
        <authorList>
            <person name="Mesny F."/>
            <person name="Miyauchi S."/>
            <person name="Thiergart T."/>
            <person name="Pickel B."/>
            <person name="Atanasova L."/>
            <person name="Karlsson M."/>
            <person name="Huettel B."/>
            <person name="Barry K.W."/>
            <person name="Haridas S."/>
            <person name="Chen C."/>
            <person name="Bauer D."/>
            <person name="Andreopoulos W."/>
            <person name="Pangilinan J."/>
            <person name="LaButti K."/>
            <person name="Riley R."/>
            <person name="Lipzen A."/>
            <person name="Clum A."/>
            <person name="Drula E."/>
            <person name="Henrissat B."/>
            <person name="Kohler A."/>
            <person name="Grigoriev I.V."/>
            <person name="Martin F.M."/>
            <person name="Hacquard S."/>
        </authorList>
    </citation>
    <scope>NUCLEOTIDE SEQUENCE</scope>
    <source>
        <strain evidence="3">MPI-CAGE-AT-0023</strain>
    </source>
</reference>
<keyword evidence="1" id="KW-0472">Membrane</keyword>
<name>A0A9P9JY99_FUSRE</name>
<evidence type="ECO:0000259" key="2">
    <source>
        <dbReference type="Pfam" id="PF20521"/>
    </source>
</evidence>
<keyword evidence="1" id="KW-0812">Transmembrane</keyword>
<organism evidence="3 4">
    <name type="scientific">Fusarium redolens</name>
    <dbReference type="NCBI Taxonomy" id="48865"/>
    <lineage>
        <taxon>Eukaryota</taxon>
        <taxon>Fungi</taxon>
        <taxon>Dikarya</taxon>
        <taxon>Ascomycota</taxon>
        <taxon>Pezizomycotina</taxon>
        <taxon>Sordariomycetes</taxon>
        <taxon>Hypocreomycetidae</taxon>
        <taxon>Hypocreales</taxon>
        <taxon>Nectriaceae</taxon>
        <taxon>Fusarium</taxon>
        <taxon>Fusarium redolens species complex</taxon>
    </lineage>
</organism>
<dbReference type="AlphaFoldDB" id="A0A9P9JY99"/>
<evidence type="ECO:0000256" key="1">
    <source>
        <dbReference type="SAM" id="Phobius"/>
    </source>
</evidence>
<protein>
    <recommendedName>
        <fullName evidence="2">Secreted protein CSS2 C-terminal domain-containing protein</fullName>
    </recommendedName>
</protein>
<sequence>MAPAPQLEPHFLDQIVQASAGYIIPTILLAANLVVYLSQDETRPYELLRLNVTEAIKMPNSLALYHLEDFESEDSALEKRRNVRVCERIITITSHCDGILQISSAIKHASNVKTCSTFTGRAGPNGDLFYCYRETIAGAIEHHIKKHGHKIWGTQCLDLTHGGTWNGYLLIGLASNFDHKAYCGPEVSFKHCDSGGKGDIN</sequence>
<dbReference type="Pfam" id="PF20521">
    <property type="entry name" value="DUF6736"/>
    <property type="match status" value="1"/>
</dbReference>
<dbReference type="RefSeq" id="XP_046045235.1">
    <property type="nucleotide sequence ID" value="XM_046196098.1"/>
</dbReference>
<feature type="domain" description="Secreted protein CSS2 C-terminal" evidence="2">
    <location>
        <begin position="74"/>
        <end position="182"/>
    </location>
</feature>
<dbReference type="EMBL" id="JAGMUX010000016">
    <property type="protein sequence ID" value="KAH7237105.1"/>
    <property type="molecule type" value="Genomic_DNA"/>
</dbReference>
<comment type="caution">
    <text evidence="3">The sequence shown here is derived from an EMBL/GenBank/DDBJ whole genome shotgun (WGS) entry which is preliminary data.</text>
</comment>
<keyword evidence="4" id="KW-1185">Reference proteome</keyword>
<keyword evidence="1" id="KW-1133">Transmembrane helix</keyword>
<proteinExistence type="predicted"/>
<dbReference type="OrthoDB" id="5059029at2759"/>
<evidence type="ECO:0000313" key="3">
    <source>
        <dbReference type="EMBL" id="KAH7237105.1"/>
    </source>
</evidence>
<dbReference type="Proteomes" id="UP000720189">
    <property type="component" value="Unassembled WGS sequence"/>
</dbReference>
<accession>A0A9P9JY99</accession>
<dbReference type="GeneID" id="70226052"/>
<dbReference type="InterPro" id="IPR046624">
    <property type="entry name" value="CSS2_C"/>
</dbReference>
<evidence type="ECO:0000313" key="4">
    <source>
        <dbReference type="Proteomes" id="UP000720189"/>
    </source>
</evidence>
<gene>
    <name evidence="3" type="ORF">BKA55DRAFT_597584</name>
</gene>
<feature type="transmembrane region" description="Helical" evidence="1">
    <location>
        <begin position="20"/>
        <end position="38"/>
    </location>
</feature>